<keyword evidence="2" id="KW-0805">Transcription regulation</keyword>
<dbReference type="Pfam" id="PF08281">
    <property type="entry name" value="Sigma70_r4_2"/>
    <property type="match status" value="1"/>
</dbReference>
<dbReference type="InterPro" id="IPR014284">
    <property type="entry name" value="RNA_pol_sigma-70_dom"/>
</dbReference>
<comment type="caution">
    <text evidence="8">The sequence shown here is derived from an EMBL/GenBank/DDBJ whole genome shotgun (WGS) entry which is preliminary data.</text>
</comment>
<organism evidence="8 9">
    <name type="scientific">[Lactobacillus] rogosae</name>
    <dbReference type="NCBI Taxonomy" id="706562"/>
    <lineage>
        <taxon>Bacteria</taxon>
        <taxon>Bacillati</taxon>
        <taxon>Bacillota</taxon>
        <taxon>Clostridia</taxon>
        <taxon>Lachnospirales</taxon>
        <taxon>Lachnospiraceae</taxon>
        <taxon>Lachnospira</taxon>
    </lineage>
</organism>
<evidence type="ECO:0000259" key="6">
    <source>
        <dbReference type="Pfam" id="PF04542"/>
    </source>
</evidence>
<dbReference type="Pfam" id="PF04542">
    <property type="entry name" value="Sigma70_r2"/>
    <property type="match status" value="1"/>
</dbReference>
<keyword evidence="9" id="KW-1185">Reference proteome</keyword>
<evidence type="ECO:0000256" key="5">
    <source>
        <dbReference type="ARBA" id="ARBA00023163"/>
    </source>
</evidence>
<evidence type="ECO:0000313" key="9">
    <source>
        <dbReference type="Proteomes" id="UP001442364"/>
    </source>
</evidence>
<dbReference type="EMBL" id="JBBMER010000004">
    <property type="protein sequence ID" value="MEQ2379655.1"/>
    <property type="molecule type" value="Genomic_DNA"/>
</dbReference>
<keyword evidence="3" id="KW-0731">Sigma factor</keyword>
<keyword evidence="4" id="KW-0238">DNA-binding</keyword>
<evidence type="ECO:0000256" key="2">
    <source>
        <dbReference type="ARBA" id="ARBA00023015"/>
    </source>
</evidence>
<dbReference type="InterPro" id="IPR013325">
    <property type="entry name" value="RNA_pol_sigma_r2"/>
</dbReference>
<reference evidence="8 9" key="1">
    <citation type="submission" date="2024-03" db="EMBL/GenBank/DDBJ databases">
        <title>Human intestinal bacterial collection.</title>
        <authorList>
            <person name="Pauvert C."/>
            <person name="Hitch T.C.A."/>
            <person name="Clavel T."/>
        </authorList>
    </citation>
    <scope>NUCLEOTIDE SEQUENCE [LARGE SCALE GENOMIC DNA]</scope>
    <source>
        <strain evidence="8 9">CLA-AA-H255</strain>
    </source>
</reference>
<sequence>MRELMERYQRPLMKLAMNMLDSEEDARECVNDTFYEVWKSVPDNRPQYLFAYSATICRHIICKRIDYDNALKRSSNVIELTAEMEQCIGKPDKALEGDEHMVGELINTFLKTLDTDKRNIFIKRYWYSQPVKVISKELGKSESSVKVALHRLRKDLKKFLESEGVLV</sequence>
<dbReference type="InterPro" id="IPR039425">
    <property type="entry name" value="RNA_pol_sigma-70-like"/>
</dbReference>
<evidence type="ECO:0000313" key="8">
    <source>
        <dbReference type="EMBL" id="MEQ2379655.1"/>
    </source>
</evidence>
<evidence type="ECO:0000256" key="4">
    <source>
        <dbReference type="ARBA" id="ARBA00023125"/>
    </source>
</evidence>
<feature type="domain" description="RNA polymerase sigma factor 70 region 4 type 2" evidence="7">
    <location>
        <begin position="106"/>
        <end position="156"/>
    </location>
</feature>
<dbReference type="InterPro" id="IPR013249">
    <property type="entry name" value="RNA_pol_sigma70_r4_t2"/>
</dbReference>
<dbReference type="NCBIfam" id="TIGR02937">
    <property type="entry name" value="sigma70-ECF"/>
    <property type="match status" value="1"/>
</dbReference>
<name>A0ABV1BVY6_9FIRM</name>
<keyword evidence="5" id="KW-0804">Transcription</keyword>
<proteinExistence type="inferred from homology"/>
<evidence type="ECO:0000256" key="1">
    <source>
        <dbReference type="ARBA" id="ARBA00010641"/>
    </source>
</evidence>
<evidence type="ECO:0000259" key="7">
    <source>
        <dbReference type="Pfam" id="PF08281"/>
    </source>
</evidence>
<comment type="similarity">
    <text evidence="1">Belongs to the sigma-70 factor family. ECF subfamily.</text>
</comment>
<dbReference type="InterPro" id="IPR007627">
    <property type="entry name" value="RNA_pol_sigma70_r2"/>
</dbReference>
<feature type="domain" description="RNA polymerase sigma-70 region 2" evidence="6">
    <location>
        <begin position="4"/>
        <end position="64"/>
    </location>
</feature>
<dbReference type="InterPro" id="IPR013324">
    <property type="entry name" value="RNA_pol_sigma_r3/r4-like"/>
</dbReference>
<evidence type="ECO:0000256" key="3">
    <source>
        <dbReference type="ARBA" id="ARBA00023082"/>
    </source>
</evidence>
<dbReference type="InterPro" id="IPR036388">
    <property type="entry name" value="WH-like_DNA-bd_sf"/>
</dbReference>
<dbReference type="SUPFAM" id="SSF88946">
    <property type="entry name" value="Sigma2 domain of RNA polymerase sigma factors"/>
    <property type="match status" value="1"/>
</dbReference>
<dbReference type="Gene3D" id="1.10.10.10">
    <property type="entry name" value="Winged helix-like DNA-binding domain superfamily/Winged helix DNA-binding domain"/>
    <property type="match status" value="1"/>
</dbReference>
<dbReference type="Proteomes" id="UP001442364">
    <property type="component" value="Unassembled WGS sequence"/>
</dbReference>
<protein>
    <submittedName>
        <fullName evidence="8">Sigma-70 family RNA polymerase sigma factor</fullName>
    </submittedName>
</protein>
<dbReference type="SUPFAM" id="SSF88659">
    <property type="entry name" value="Sigma3 and sigma4 domains of RNA polymerase sigma factors"/>
    <property type="match status" value="1"/>
</dbReference>
<dbReference type="PANTHER" id="PTHR43133:SF8">
    <property type="entry name" value="RNA POLYMERASE SIGMA FACTOR HI_1459-RELATED"/>
    <property type="match status" value="1"/>
</dbReference>
<accession>A0ABV1BVY6</accession>
<gene>
    <name evidence="8" type="ORF">WMO14_07150</name>
</gene>
<dbReference type="RefSeq" id="WP_349172440.1">
    <property type="nucleotide sequence ID" value="NZ_JBBMEQ010000006.1"/>
</dbReference>
<dbReference type="Gene3D" id="1.10.1740.10">
    <property type="match status" value="1"/>
</dbReference>
<dbReference type="PANTHER" id="PTHR43133">
    <property type="entry name" value="RNA POLYMERASE ECF-TYPE SIGMA FACTO"/>
    <property type="match status" value="1"/>
</dbReference>